<dbReference type="InParanoid" id="A0A2G4YR59"/>
<dbReference type="GO" id="GO:0006047">
    <property type="term" value="P:UDP-N-acetylglucosamine metabolic process"/>
    <property type="evidence" value="ECO:0007669"/>
    <property type="project" value="InterPro"/>
</dbReference>
<evidence type="ECO:0000259" key="1">
    <source>
        <dbReference type="Pfam" id="PF02350"/>
    </source>
</evidence>
<reference evidence="2 3" key="1">
    <citation type="submission" date="2017-10" db="EMBL/GenBank/DDBJ databases">
        <title>Frigbacter circumglobatus gen. nov. sp. nov., isolated from sediment cultured in situ.</title>
        <authorList>
            <person name="Zhao Z."/>
        </authorList>
    </citation>
    <scope>NUCLEOTIDE SEQUENCE [LARGE SCALE GENOMIC DNA]</scope>
    <source>
        <strain evidence="2 3">ZYL</strain>
    </source>
</reference>
<organism evidence="2 3">
    <name type="scientific">Paremcibacter congregatus</name>
    <dbReference type="NCBI Taxonomy" id="2043170"/>
    <lineage>
        <taxon>Bacteria</taxon>
        <taxon>Pseudomonadati</taxon>
        <taxon>Pseudomonadota</taxon>
        <taxon>Alphaproteobacteria</taxon>
        <taxon>Emcibacterales</taxon>
        <taxon>Emcibacteraceae</taxon>
        <taxon>Paremcibacter</taxon>
    </lineage>
</organism>
<accession>A0A2G4YR59</accession>
<gene>
    <name evidence="2" type="primary">neuC</name>
    <name evidence="2" type="ORF">CRD36_08765</name>
</gene>
<dbReference type="InterPro" id="IPR029767">
    <property type="entry name" value="WecB-like"/>
</dbReference>
<dbReference type="AlphaFoldDB" id="A0A2G4YR59"/>
<dbReference type="InterPro" id="IPR003331">
    <property type="entry name" value="UDP_GlcNAc_Epimerase_2_dom"/>
</dbReference>
<dbReference type="PANTHER" id="PTHR43174:SF3">
    <property type="entry name" value="UDP-N-ACETYLGLUCOSAMINE 2-EPIMERASE"/>
    <property type="match status" value="1"/>
</dbReference>
<dbReference type="RefSeq" id="WP_099472383.1">
    <property type="nucleotide sequence ID" value="NZ_CAXBMK010000016.1"/>
</dbReference>
<dbReference type="GO" id="GO:0004553">
    <property type="term" value="F:hydrolase activity, hydrolyzing O-glycosyl compounds"/>
    <property type="evidence" value="ECO:0007669"/>
    <property type="project" value="InterPro"/>
</dbReference>
<keyword evidence="3" id="KW-1185">Reference proteome</keyword>
<dbReference type="SUPFAM" id="SSF53756">
    <property type="entry name" value="UDP-Glycosyltransferase/glycogen phosphorylase"/>
    <property type="match status" value="1"/>
</dbReference>
<evidence type="ECO:0000313" key="2">
    <source>
        <dbReference type="EMBL" id="PHZ84811.1"/>
    </source>
</evidence>
<dbReference type="PANTHER" id="PTHR43174">
    <property type="entry name" value="UDP-N-ACETYLGLUCOSAMINE 2-EPIMERASE"/>
    <property type="match status" value="1"/>
</dbReference>
<evidence type="ECO:0000313" key="3">
    <source>
        <dbReference type="Proteomes" id="UP000229730"/>
    </source>
</evidence>
<dbReference type="Pfam" id="PF02350">
    <property type="entry name" value="Epimerase_2"/>
    <property type="match status" value="1"/>
</dbReference>
<protein>
    <submittedName>
        <fullName evidence="2">UDP-N-acetylglucosamine 2-epimerase (Hydrolyzing)</fullName>
    </submittedName>
</protein>
<proteinExistence type="predicted"/>
<sequence length="378" mass="42866">MKKIVFLTGTRADFGKLKSLIKISQNSEAYETHIFATGMHMNSKYGKTVDEIYKAGFKNIYQYINHDTVAHMDRTLAKTIDGFSLYINEIKPDLIIIHGDRVEALAGAIVGSLNNILVAHIEGGEISGTIDELIRHAVSKMSHIHFVTNDEAKGRLVQLGERSDAIFVIGSPDLDLMNPKKLPALDFVKNYYEIGYDDYAIALFHPVTTEYDKIALYAKQFVDALVKSDRNYILIYPNNDLGSAEILNEYKALKGNDKIRIYPSIRFEYFLTLLMNAEYIIGNSSVGIREAPYYRVPTIDIGTRQNNRAKLRSVLHAEHDVQSILDVIASLDSFTLEDTHLVDHDFGEGKSDILFMKLLESKEMWAIDRQKQFQELTS</sequence>
<dbReference type="OrthoDB" id="9803238at2"/>
<feature type="domain" description="UDP-N-acetylglucosamine 2-epimerase" evidence="1">
    <location>
        <begin position="26"/>
        <end position="359"/>
    </location>
</feature>
<comment type="caution">
    <text evidence="2">The sequence shown here is derived from an EMBL/GenBank/DDBJ whole genome shotgun (WGS) entry which is preliminary data.</text>
</comment>
<dbReference type="NCBIfam" id="TIGR03568">
    <property type="entry name" value="NeuC_NnaA"/>
    <property type="match status" value="1"/>
</dbReference>
<dbReference type="InterPro" id="IPR020004">
    <property type="entry name" value="UDP-GlcNAc_Epase"/>
</dbReference>
<dbReference type="Gene3D" id="3.40.50.2000">
    <property type="entry name" value="Glycogen Phosphorylase B"/>
    <property type="match status" value="2"/>
</dbReference>
<name>A0A2G4YR59_9PROT</name>
<dbReference type="EMBL" id="PDEM01000020">
    <property type="protein sequence ID" value="PHZ84811.1"/>
    <property type="molecule type" value="Genomic_DNA"/>
</dbReference>
<dbReference type="Proteomes" id="UP000229730">
    <property type="component" value="Unassembled WGS sequence"/>
</dbReference>